<feature type="compositionally biased region" description="Basic residues" evidence="1">
    <location>
        <begin position="1"/>
        <end position="15"/>
    </location>
</feature>
<comment type="caution">
    <text evidence="2">The sequence shown here is derived from an EMBL/GenBank/DDBJ whole genome shotgun (WGS) entry which is preliminary data.</text>
</comment>
<evidence type="ECO:0000256" key="1">
    <source>
        <dbReference type="SAM" id="MobiDB-lite"/>
    </source>
</evidence>
<dbReference type="Proteomes" id="UP000245590">
    <property type="component" value="Unassembled WGS sequence"/>
</dbReference>
<feature type="region of interest" description="Disordered" evidence="1">
    <location>
        <begin position="1"/>
        <end position="20"/>
    </location>
</feature>
<reference evidence="2 3" key="1">
    <citation type="submission" date="2018-05" db="EMBL/GenBank/DDBJ databases">
        <title>Brachybacterium sp. M1HQ-2T, whole genome shotgun sequence.</title>
        <authorList>
            <person name="Tuo L."/>
        </authorList>
    </citation>
    <scope>NUCLEOTIDE SEQUENCE [LARGE SCALE GENOMIC DNA]</scope>
    <source>
        <strain evidence="2 3">M1HQ-2</strain>
    </source>
</reference>
<organism evidence="2 3">
    <name type="scientific">Brachybacterium endophyticum</name>
    <dbReference type="NCBI Taxonomy" id="2182385"/>
    <lineage>
        <taxon>Bacteria</taxon>
        <taxon>Bacillati</taxon>
        <taxon>Actinomycetota</taxon>
        <taxon>Actinomycetes</taxon>
        <taxon>Micrococcales</taxon>
        <taxon>Dermabacteraceae</taxon>
        <taxon>Brachybacterium</taxon>
    </lineage>
</organism>
<name>A0A2U2RHG4_9MICO</name>
<dbReference type="OrthoDB" id="3189808at2"/>
<dbReference type="AlphaFoldDB" id="A0A2U2RHG4"/>
<protein>
    <submittedName>
        <fullName evidence="2">Uncharacterized protein</fullName>
    </submittedName>
</protein>
<dbReference type="RefSeq" id="WP_109276677.1">
    <property type="nucleotide sequence ID" value="NZ_QFKX01000006.1"/>
</dbReference>
<evidence type="ECO:0000313" key="2">
    <source>
        <dbReference type="EMBL" id="PWH05215.1"/>
    </source>
</evidence>
<keyword evidence="3" id="KW-1185">Reference proteome</keyword>
<proteinExistence type="predicted"/>
<gene>
    <name evidence="2" type="ORF">DEO23_14135</name>
</gene>
<evidence type="ECO:0000313" key="3">
    <source>
        <dbReference type="Proteomes" id="UP000245590"/>
    </source>
</evidence>
<sequence>MAFVKMKKNKAKRGRASGGPSITISKAHTISLNTEAWEAIGSPAHCYVEWDADDCLIRLVACTADDPNGFPLDGKVGPRFGARQLLRDLGLDPKGETRRFPTRRDSRLSLIADVSEMPAAGGVVPLRRTA</sequence>
<accession>A0A2U2RHG4</accession>
<dbReference type="EMBL" id="QFKX01000006">
    <property type="protein sequence ID" value="PWH05215.1"/>
    <property type="molecule type" value="Genomic_DNA"/>
</dbReference>